<feature type="domain" description="Xylose isomerase-like TIM barrel" evidence="2">
    <location>
        <begin position="21"/>
        <end position="259"/>
    </location>
</feature>
<dbReference type="AlphaFoldDB" id="A0A2A7MLY4"/>
<dbReference type="GO" id="GO:0019852">
    <property type="term" value="P:L-ascorbic acid metabolic process"/>
    <property type="evidence" value="ECO:0007669"/>
    <property type="project" value="TreeGrafter"/>
</dbReference>
<dbReference type="Proteomes" id="UP000220840">
    <property type="component" value="Unassembled WGS sequence"/>
</dbReference>
<dbReference type="EMBL" id="PDCJ01000001">
    <property type="protein sequence ID" value="PEG32589.1"/>
    <property type="molecule type" value="Genomic_DNA"/>
</dbReference>
<sequence length="262" mass="30616">MKLSISNIAWEDKYDLEMYAYLQKCNFAGIEIAPTRLIKENPYDKLNDIKNFAINIKNKYNLQISSMQSIWYGKTERIFGTEQERNELLSYTKKAIDFANIIECNNIVMGCPKNRVIRKKEDKEVASYFFYELGEYAKKKNTILSIEPNPTIYNTNFINYTSEAFSLAKQVNSCGFRVNVDLGTIIYNNEDIKTLEDNIELVNHIHISEPNLVLIKKRNIHVILANILKQKKYNNFISIEMGKCDDIQQVKDSIEYIKEVFK</sequence>
<dbReference type="RefSeq" id="WP_058296731.1">
    <property type="nucleotide sequence ID" value="NZ_LN890328.1"/>
</dbReference>
<dbReference type="Pfam" id="PF01261">
    <property type="entry name" value="AP_endonuc_2"/>
    <property type="match status" value="1"/>
</dbReference>
<dbReference type="GO" id="GO:0004519">
    <property type="term" value="F:endonuclease activity"/>
    <property type="evidence" value="ECO:0007669"/>
    <property type="project" value="UniProtKB-KW"/>
</dbReference>
<keyword evidence="4" id="KW-1185">Reference proteome</keyword>
<gene>
    <name evidence="3" type="ORF">CQ394_13105</name>
</gene>
<keyword evidence="3" id="KW-0378">Hydrolase</keyword>
<organism evidence="3 4">
    <name type="scientific">Clostridium neonatale</name>
    <dbReference type="NCBI Taxonomy" id="137838"/>
    <lineage>
        <taxon>Bacteria</taxon>
        <taxon>Bacillati</taxon>
        <taxon>Bacillota</taxon>
        <taxon>Clostridia</taxon>
        <taxon>Eubacteriales</taxon>
        <taxon>Clostridiaceae</taxon>
        <taxon>Clostridium</taxon>
    </lineage>
</organism>
<dbReference type="GO" id="GO:0034015">
    <property type="term" value="F:L-ribulose-5-phosphate 3-epimerase activity"/>
    <property type="evidence" value="ECO:0007669"/>
    <property type="project" value="TreeGrafter"/>
</dbReference>
<dbReference type="SUPFAM" id="SSF51658">
    <property type="entry name" value="Xylose isomerase-like"/>
    <property type="match status" value="1"/>
</dbReference>
<dbReference type="STRING" id="137838.GCA_001458595_04111"/>
<dbReference type="OrthoDB" id="9801426at2"/>
<dbReference type="Gene3D" id="3.20.20.150">
    <property type="entry name" value="Divalent-metal-dependent TIM barrel enzymes"/>
    <property type="match status" value="1"/>
</dbReference>
<evidence type="ECO:0000256" key="1">
    <source>
        <dbReference type="ARBA" id="ARBA00023235"/>
    </source>
</evidence>
<accession>A0A2A7MLY4</accession>
<dbReference type="InterPro" id="IPR050417">
    <property type="entry name" value="Sugar_Epim/Isomerase"/>
</dbReference>
<protein>
    <submittedName>
        <fullName evidence="3">Endonuclease</fullName>
    </submittedName>
</protein>
<dbReference type="PANTHER" id="PTHR43489">
    <property type="entry name" value="ISOMERASE"/>
    <property type="match status" value="1"/>
</dbReference>
<evidence type="ECO:0000313" key="3">
    <source>
        <dbReference type="EMBL" id="PEG32589.1"/>
    </source>
</evidence>
<keyword evidence="3" id="KW-0540">Nuclease</keyword>
<evidence type="ECO:0000313" key="4">
    <source>
        <dbReference type="Proteomes" id="UP000220840"/>
    </source>
</evidence>
<keyword evidence="3" id="KW-0255">Endonuclease</keyword>
<proteinExistence type="predicted"/>
<name>A0A2A7MLY4_9CLOT</name>
<dbReference type="InterPro" id="IPR013022">
    <property type="entry name" value="Xyl_isomerase-like_TIM-brl"/>
</dbReference>
<dbReference type="PANTHER" id="PTHR43489:SF1">
    <property type="entry name" value="L-RIBULOSE-5-PHOSPHATE 3-EPIMERASE SGBU-RELATED"/>
    <property type="match status" value="1"/>
</dbReference>
<comment type="caution">
    <text evidence="3">The sequence shown here is derived from an EMBL/GenBank/DDBJ whole genome shotgun (WGS) entry which is preliminary data.</text>
</comment>
<dbReference type="InterPro" id="IPR036237">
    <property type="entry name" value="Xyl_isomerase-like_sf"/>
</dbReference>
<reference evidence="3 4" key="1">
    <citation type="submission" date="2017-10" db="EMBL/GenBank/DDBJ databases">
        <title>Effective Description of Clostridium neonatale sp. nov. linked to necrotizing enterocolitis in neonates and a clarification of species assignable to the genus Clostridium (Prazmowski 1880) emend. Lawson and Rainey 2016.</title>
        <authorList>
            <person name="Bernard K."/>
            <person name="Burdz T."/>
            <person name="Wiebe D."/>
            <person name="Balcewich B."/>
            <person name="Alfa M."/>
            <person name="Bernier A.-M."/>
        </authorList>
    </citation>
    <scope>NUCLEOTIDE SEQUENCE [LARGE SCALE GENOMIC DNA]</scope>
    <source>
        <strain evidence="3 4">LCDC99A005</strain>
    </source>
</reference>
<evidence type="ECO:0000259" key="2">
    <source>
        <dbReference type="Pfam" id="PF01261"/>
    </source>
</evidence>
<keyword evidence="1" id="KW-0413">Isomerase</keyword>